<dbReference type="GO" id="GO:0006406">
    <property type="term" value="P:mRNA export from nucleus"/>
    <property type="evidence" value="ECO:0007669"/>
    <property type="project" value="TreeGrafter"/>
</dbReference>
<evidence type="ECO:0000259" key="1">
    <source>
        <dbReference type="Pfam" id="PF03399"/>
    </source>
</evidence>
<dbReference type="InterPro" id="IPR005062">
    <property type="entry name" value="SAC3/GANP/THP3_conserved"/>
</dbReference>
<dbReference type="PANTHER" id="PTHR12436:SF3">
    <property type="entry name" value="GERMINAL-CENTER ASSOCIATED NUCLEAR PROTEIN"/>
    <property type="match status" value="1"/>
</dbReference>
<keyword evidence="3" id="KW-1185">Reference proteome</keyword>
<sequence>MEEKDCSSYYSREEIFKVGTIEEWYKAFIESRALERQELIAAGVIDNPAVQKPLEEAKPFRGTCIYMCPSFESVQRIHQKMVDKFEMTDGKPDHKKFVKSFHRPAAGLEAPLPCDVRKPWILVGTLHYLVKEILGRYPWQECQGFVRDRTRSIRQDFTYQNYEGDEAVHCTEVIIRFHLVGLYLLPDNDEYMELEQLGKSLTTLSFLYKASQVPDADGNYKRFPNEAEFRSYMILTHIHDGYVEREDFMKWPEEVRNSEQVKHAIRIYQAAQKCLRGSAEGFNAMHYANTFFTLVASEKTDFTTACLLEVYFADIRKSALQAIASNYMKTSKMTTLDFIQDLLYYEEIEDLIDEIENYGLEVGQNTIDGVSYTYLVLGGKKFNSKFEACFLV</sequence>
<dbReference type="GO" id="GO:0070390">
    <property type="term" value="C:transcription export complex 2"/>
    <property type="evidence" value="ECO:0007669"/>
    <property type="project" value="TreeGrafter"/>
</dbReference>
<reference evidence="2 3" key="1">
    <citation type="submission" date="2019-09" db="EMBL/GenBank/DDBJ databases">
        <title>Draft genome of the ectomycorrhizal ascomycete Sphaerosporella brunnea.</title>
        <authorList>
            <consortium name="DOE Joint Genome Institute"/>
            <person name="Benucci G.M."/>
            <person name="Marozzi G."/>
            <person name="Antonielli L."/>
            <person name="Sanchez S."/>
            <person name="Marco P."/>
            <person name="Wang X."/>
            <person name="Falini L.B."/>
            <person name="Barry K."/>
            <person name="Haridas S."/>
            <person name="Lipzen A."/>
            <person name="Labutti K."/>
            <person name="Grigoriev I.V."/>
            <person name="Murat C."/>
            <person name="Martin F."/>
            <person name="Albertini E."/>
            <person name="Donnini D."/>
            <person name="Bonito G."/>
        </authorList>
    </citation>
    <scope>NUCLEOTIDE SEQUENCE [LARGE SCALE GENOMIC DNA]</scope>
    <source>
        <strain evidence="2 3">Sb_GMNB300</strain>
    </source>
</reference>
<dbReference type="AlphaFoldDB" id="A0A5J5F5D0"/>
<evidence type="ECO:0000313" key="2">
    <source>
        <dbReference type="EMBL" id="KAA8911154.1"/>
    </source>
</evidence>
<dbReference type="Proteomes" id="UP000326924">
    <property type="component" value="Unassembled WGS sequence"/>
</dbReference>
<protein>
    <submittedName>
        <fullName evidence="2">SAC3/GANP/Nin1/mts3/eIF-3 p25 family-domain-containing protein</fullName>
    </submittedName>
</protein>
<dbReference type="GO" id="GO:0005737">
    <property type="term" value="C:cytoplasm"/>
    <property type="evidence" value="ECO:0007669"/>
    <property type="project" value="TreeGrafter"/>
</dbReference>
<name>A0A5J5F5D0_9PEZI</name>
<dbReference type="Gene3D" id="1.25.40.990">
    <property type="match status" value="1"/>
</dbReference>
<dbReference type="EMBL" id="VXIS01000039">
    <property type="protein sequence ID" value="KAA8911154.1"/>
    <property type="molecule type" value="Genomic_DNA"/>
</dbReference>
<accession>A0A5J5F5D0</accession>
<dbReference type="Pfam" id="PF03399">
    <property type="entry name" value="SAC3_GANP"/>
    <property type="match status" value="1"/>
</dbReference>
<organism evidence="2 3">
    <name type="scientific">Sphaerosporella brunnea</name>
    <dbReference type="NCBI Taxonomy" id="1250544"/>
    <lineage>
        <taxon>Eukaryota</taxon>
        <taxon>Fungi</taxon>
        <taxon>Dikarya</taxon>
        <taxon>Ascomycota</taxon>
        <taxon>Pezizomycotina</taxon>
        <taxon>Pezizomycetes</taxon>
        <taxon>Pezizales</taxon>
        <taxon>Pyronemataceae</taxon>
        <taxon>Sphaerosporella</taxon>
    </lineage>
</organism>
<gene>
    <name evidence="2" type="ORF">FN846DRAFT_774434</name>
</gene>
<proteinExistence type="predicted"/>
<dbReference type="PANTHER" id="PTHR12436">
    <property type="entry name" value="80 KDA MCM3-ASSOCIATED PROTEIN"/>
    <property type="match status" value="1"/>
</dbReference>
<comment type="caution">
    <text evidence="2">The sequence shown here is derived from an EMBL/GenBank/DDBJ whole genome shotgun (WGS) entry which is preliminary data.</text>
</comment>
<dbReference type="InterPro" id="IPR045107">
    <property type="entry name" value="SAC3/GANP/THP3"/>
</dbReference>
<dbReference type="InParanoid" id="A0A5J5F5D0"/>
<dbReference type="OrthoDB" id="264795at2759"/>
<evidence type="ECO:0000313" key="3">
    <source>
        <dbReference type="Proteomes" id="UP000326924"/>
    </source>
</evidence>
<feature type="domain" description="SAC3/GANP/THP3 conserved" evidence="1">
    <location>
        <begin position="67"/>
        <end position="362"/>
    </location>
</feature>